<accession>W3XKD2</accession>
<dbReference type="GeneID" id="19268960"/>
<dbReference type="EMBL" id="KI912110">
    <property type="protein sequence ID" value="ETS85922.1"/>
    <property type="molecule type" value="Genomic_DNA"/>
</dbReference>
<dbReference type="InParanoid" id="W3XKD2"/>
<evidence type="ECO:0000256" key="3">
    <source>
        <dbReference type="SAM" id="Phobius"/>
    </source>
</evidence>
<keyword evidence="1" id="KW-0539">Nucleus</keyword>
<feature type="compositionally biased region" description="Basic and acidic residues" evidence="2">
    <location>
        <begin position="30"/>
        <end position="39"/>
    </location>
</feature>
<evidence type="ECO:0000313" key="5">
    <source>
        <dbReference type="EMBL" id="ETS85922.1"/>
    </source>
</evidence>
<keyword evidence="3" id="KW-1133">Transmembrane helix</keyword>
<dbReference type="PANTHER" id="PTHR47785">
    <property type="entry name" value="ZN(II)2CYS6 TRANSCRIPTION FACTOR (EUROFUNG)-RELATED-RELATED"/>
    <property type="match status" value="1"/>
</dbReference>
<dbReference type="Pfam" id="PF04082">
    <property type="entry name" value="Fungal_trans"/>
    <property type="match status" value="1"/>
</dbReference>
<dbReference type="InterPro" id="IPR007219">
    <property type="entry name" value="XnlR_reg_dom"/>
</dbReference>
<dbReference type="AlphaFoldDB" id="W3XKD2"/>
<dbReference type="GO" id="GO:0008270">
    <property type="term" value="F:zinc ion binding"/>
    <property type="evidence" value="ECO:0007669"/>
    <property type="project" value="InterPro"/>
</dbReference>
<reference evidence="6" key="1">
    <citation type="journal article" date="2015" name="BMC Genomics">
        <title>Genomic and transcriptomic analysis of the endophytic fungus Pestalotiopsis fici reveals its lifestyle and high potential for synthesis of natural products.</title>
        <authorList>
            <person name="Wang X."/>
            <person name="Zhang X."/>
            <person name="Liu L."/>
            <person name="Xiang M."/>
            <person name="Wang W."/>
            <person name="Sun X."/>
            <person name="Che Y."/>
            <person name="Guo L."/>
            <person name="Liu G."/>
            <person name="Guo L."/>
            <person name="Wang C."/>
            <person name="Yin W.B."/>
            <person name="Stadler M."/>
            <person name="Zhang X."/>
            <person name="Liu X."/>
        </authorList>
    </citation>
    <scope>NUCLEOTIDE SEQUENCE [LARGE SCALE GENOMIC DNA]</scope>
    <source>
        <strain evidence="6">W106-1 / CGMCC3.15140</strain>
    </source>
</reference>
<keyword evidence="3" id="KW-0472">Membrane</keyword>
<dbReference type="RefSeq" id="XP_007830719.1">
    <property type="nucleotide sequence ID" value="XM_007832528.1"/>
</dbReference>
<evidence type="ECO:0000256" key="1">
    <source>
        <dbReference type="ARBA" id="ARBA00023242"/>
    </source>
</evidence>
<sequence>MPSQVTSPISAVPILQSPVSARPLSNRSPSIDDVHEHRQSNSNLENAILDSLHNSTTESILSWSHLDAFPTIRQNYTSIFQLEQSRTPLATRSNTMYPYISPVDLDAILDTFQRTVNFWYPVLSLSQLDSTRNLVVQNLLESTDLVTSCCAQLVMALGCAGEVVTGLVHSEDTAPSRDEVDFRRARKAMGDLYFDGALRAMHMVHSEMSCMAVQSLFFAALYFAYLRRPLQAWTYIHNTASKCLLLLSYPPVNEPIENQECLKRIFWACYILESDYLAELSALPQSGIAQIESSVSLPGSYITHVDPAQTEHASLYFLACISMRRLLNRVHHLLYARDTGAATDISRFPAIVTELDHQLEEWRDVLPHAFRFDIPQNILDHNDNNNGVPLSECGGFLRQRYLTCKSVIYRPYLAWLLASSPGGMHRDARGIRKEDIVARAQVCLDACTSHILALTGFAHTVLVDTWICALSMATAMMILLATRRSARKIANRHDMMETGPHLRKVFRRWQDNLGTPESPSVEQALRIIYETERLMSGLTGGKITEEEVDVANSMCAMRS</sequence>
<protein>
    <recommendedName>
        <fullName evidence="4">Xylanolytic transcriptional activator regulatory domain-containing protein</fullName>
    </recommendedName>
</protein>
<dbReference type="GO" id="GO:0003677">
    <property type="term" value="F:DNA binding"/>
    <property type="evidence" value="ECO:0007669"/>
    <property type="project" value="InterPro"/>
</dbReference>
<dbReference type="Proteomes" id="UP000030651">
    <property type="component" value="Unassembled WGS sequence"/>
</dbReference>
<gene>
    <name evidence="5" type="ORF">PFICI_03947</name>
</gene>
<feature type="transmembrane region" description="Helical" evidence="3">
    <location>
        <begin position="457"/>
        <end position="482"/>
    </location>
</feature>
<name>W3XKD2_PESFW</name>
<feature type="domain" description="Xylanolytic transcriptional activator regulatory" evidence="4">
    <location>
        <begin position="112"/>
        <end position="364"/>
    </location>
</feature>
<dbReference type="OMA" id="QCLFFTA"/>
<dbReference type="eggNOG" id="ENOG502RJBF">
    <property type="taxonomic scope" value="Eukaryota"/>
</dbReference>
<feature type="region of interest" description="Disordered" evidence="2">
    <location>
        <begin position="20"/>
        <end position="39"/>
    </location>
</feature>
<dbReference type="InterPro" id="IPR053181">
    <property type="entry name" value="EcdB-like_regulator"/>
</dbReference>
<dbReference type="KEGG" id="pfy:PFICI_03947"/>
<dbReference type="PANTHER" id="PTHR47785:SF1">
    <property type="entry name" value="TRANSCRIPTION FACTOR, PUTATIVE (AFU_ORTHOLOGUE AFUA_5G14530)-RELATED"/>
    <property type="match status" value="1"/>
</dbReference>
<dbReference type="CDD" id="cd12148">
    <property type="entry name" value="fungal_TF_MHR"/>
    <property type="match status" value="1"/>
</dbReference>
<evidence type="ECO:0000313" key="6">
    <source>
        <dbReference type="Proteomes" id="UP000030651"/>
    </source>
</evidence>
<evidence type="ECO:0000259" key="4">
    <source>
        <dbReference type="Pfam" id="PF04082"/>
    </source>
</evidence>
<proteinExistence type="predicted"/>
<evidence type="ECO:0000256" key="2">
    <source>
        <dbReference type="SAM" id="MobiDB-lite"/>
    </source>
</evidence>
<keyword evidence="3" id="KW-0812">Transmembrane</keyword>
<feature type="compositionally biased region" description="Polar residues" evidence="2">
    <location>
        <begin position="20"/>
        <end position="29"/>
    </location>
</feature>
<keyword evidence="6" id="KW-1185">Reference proteome</keyword>
<dbReference type="HOGENOM" id="CLU_004835_4_1_1"/>
<organism evidence="5 6">
    <name type="scientific">Pestalotiopsis fici (strain W106-1 / CGMCC3.15140)</name>
    <dbReference type="NCBI Taxonomy" id="1229662"/>
    <lineage>
        <taxon>Eukaryota</taxon>
        <taxon>Fungi</taxon>
        <taxon>Dikarya</taxon>
        <taxon>Ascomycota</taxon>
        <taxon>Pezizomycotina</taxon>
        <taxon>Sordariomycetes</taxon>
        <taxon>Xylariomycetidae</taxon>
        <taxon>Amphisphaeriales</taxon>
        <taxon>Sporocadaceae</taxon>
        <taxon>Pestalotiopsis</taxon>
    </lineage>
</organism>
<dbReference type="OrthoDB" id="6133115at2759"/>
<dbReference type="GO" id="GO:0006351">
    <property type="term" value="P:DNA-templated transcription"/>
    <property type="evidence" value="ECO:0007669"/>
    <property type="project" value="InterPro"/>
</dbReference>